<dbReference type="Pfam" id="PF06687">
    <property type="entry name" value="SUR7"/>
    <property type="match status" value="1"/>
</dbReference>
<proteinExistence type="predicted"/>
<protein>
    <recommendedName>
        <fullName evidence="4">Pali-domain-containing protein</fullName>
    </recommendedName>
</protein>
<organism evidence="2 3">
    <name type="scientific">Candolleomyces aberdarensis</name>
    <dbReference type="NCBI Taxonomy" id="2316362"/>
    <lineage>
        <taxon>Eukaryota</taxon>
        <taxon>Fungi</taxon>
        <taxon>Dikarya</taxon>
        <taxon>Basidiomycota</taxon>
        <taxon>Agaricomycotina</taxon>
        <taxon>Agaricomycetes</taxon>
        <taxon>Agaricomycetidae</taxon>
        <taxon>Agaricales</taxon>
        <taxon>Agaricineae</taxon>
        <taxon>Psathyrellaceae</taxon>
        <taxon>Candolleomyces</taxon>
    </lineage>
</organism>
<feature type="transmembrane region" description="Helical" evidence="1">
    <location>
        <begin position="75"/>
        <end position="94"/>
    </location>
</feature>
<dbReference type="PANTHER" id="PTHR28013:SF4">
    <property type="entry name" value="MARVEL DOMAIN-CONTAINING PROTEIN"/>
    <property type="match status" value="1"/>
</dbReference>
<dbReference type="InterPro" id="IPR051380">
    <property type="entry name" value="pH-response_reg_palI/RIM9"/>
</dbReference>
<dbReference type="EMBL" id="SDEE01000008">
    <property type="protein sequence ID" value="RXW25173.1"/>
    <property type="molecule type" value="Genomic_DNA"/>
</dbReference>
<keyword evidence="1" id="KW-1133">Transmembrane helix</keyword>
<accession>A0A4Q2DY10</accession>
<dbReference type="Proteomes" id="UP000290288">
    <property type="component" value="Unassembled WGS sequence"/>
</dbReference>
<dbReference type="PANTHER" id="PTHR28013">
    <property type="entry name" value="PROTEIN DCV1-RELATED"/>
    <property type="match status" value="1"/>
</dbReference>
<dbReference type="Gene3D" id="1.20.140.150">
    <property type="match status" value="1"/>
</dbReference>
<dbReference type="GO" id="GO:0032153">
    <property type="term" value="C:cell division site"/>
    <property type="evidence" value="ECO:0007669"/>
    <property type="project" value="TreeGrafter"/>
</dbReference>
<dbReference type="AlphaFoldDB" id="A0A4Q2DY10"/>
<keyword evidence="3" id="KW-1185">Reference proteome</keyword>
<dbReference type="OrthoDB" id="2354757at2759"/>
<name>A0A4Q2DY10_9AGAR</name>
<evidence type="ECO:0000256" key="1">
    <source>
        <dbReference type="SAM" id="Phobius"/>
    </source>
</evidence>
<feature type="transmembrane region" description="Helical" evidence="1">
    <location>
        <begin position="197"/>
        <end position="222"/>
    </location>
</feature>
<dbReference type="STRING" id="2316362.A0A4Q2DY10"/>
<reference evidence="2 3" key="1">
    <citation type="submission" date="2019-01" db="EMBL/GenBank/DDBJ databases">
        <title>Draft genome sequence of Psathyrella aberdarensis IHI B618.</title>
        <authorList>
            <person name="Buettner E."/>
            <person name="Kellner H."/>
        </authorList>
    </citation>
    <scope>NUCLEOTIDE SEQUENCE [LARGE SCALE GENOMIC DNA]</scope>
    <source>
        <strain evidence="2 3">IHI B618</strain>
    </source>
</reference>
<dbReference type="GO" id="GO:0035838">
    <property type="term" value="C:growing cell tip"/>
    <property type="evidence" value="ECO:0007669"/>
    <property type="project" value="TreeGrafter"/>
</dbReference>
<keyword evidence="1" id="KW-0812">Transmembrane</keyword>
<keyword evidence="1" id="KW-0472">Membrane</keyword>
<feature type="transmembrane region" description="Helical" evidence="1">
    <location>
        <begin position="242"/>
        <end position="262"/>
    </location>
</feature>
<evidence type="ECO:0000313" key="2">
    <source>
        <dbReference type="EMBL" id="RXW25173.1"/>
    </source>
</evidence>
<dbReference type="InterPro" id="IPR009571">
    <property type="entry name" value="SUR7/Rim9-like_fungi"/>
</dbReference>
<dbReference type="GO" id="GO:0005886">
    <property type="term" value="C:plasma membrane"/>
    <property type="evidence" value="ECO:0007669"/>
    <property type="project" value="InterPro"/>
</dbReference>
<gene>
    <name evidence="2" type="ORF">EST38_g718</name>
</gene>
<comment type="caution">
    <text evidence="2">The sequence shown here is derived from an EMBL/GenBank/DDBJ whole genome shotgun (WGS) entry which is preliminary data.</text>
</comment>
<evidence type="ECO:0000313" key="3">
    <source>
        <dbReference type="Proteomes" id="UP000290288"/>
    </source>
</evidence>
<evidence type="ECO:0008006" key="4">
    <source>
        <dbReference type="Google" id="ProtNLM"/>
    </source>
</evidence>
<sequence>MMHSDSGIGPVERLNHGSRLRRYVLPPTSLKRVALSTHLSGSLAGSVVPSLENVTATCHQAFVKMAGKLWVPSSVLLLVALILSILVSLSLPYLKAMDISRFSSKDENPLFDSLLKEFRFGIWAGCYWTFNGKDNRCSPTGHGYFAQIMALTRTGDDIQTVTITPAWTRGLAAHPFATGAIAIALGASLSTRHTVHLFAPLLCGFAAVMILIAFAIQIALHLHVRVTIGKAVEGASISAGPGFWLTLSTLVLVLISGAIMFVNRRRELKTNSGYPTLSTQKKGVFSIFSKLK</sequence>